<reference evidence="1 2" key="1">
    <citation type="submission" date="2018-11" db="EMBL/GenBank/DDBJ databases">
        <title>Sequencing the genomes of 1000 actinobacteria strains.</title>
        <authorList>
            <person name="Klenk H.-P."/>
        </authorList>
    </citation>
    <scope>NUCLEOTIDE SEQUENCE [LARGE SCALE GENOMIC DNA]</scope>
    <source>
        <strain evidence="1 2">DSM 44254</strain>
    </source>
</reference>
<comment type="caution">
    <text evidence="1">The sequence shown here is derived from an EMBL/GenBank/DDBJ whole genome shotgun (WGS) entry which is preliminary data.</text>
</comment>
<evidence type="ECO:0000313" key="2">
    <source>
        <dbReference type="Proteomes" id="UP000272400"/>
    </source>
</evidence>
<name>A0A3N1D189_9ACTN</name>
<dbReference type="CDD" id="cd00161">
    <property type="entry name" value="beta-trefoil_Ricin-like"/>
    <property type="match status" value="1"/>
</dbReference>
<dbReference type="EMBL" id="RJKE01000001">
    <property type="protein sequence ID" value="ROO87284.1"/>
    <property type="molecule type" value="Genomic_DNA"/>
</dbReference>
<gene>
    <name evidence="1" type="ORF">EDD29_4879</name>
</gene>
<sequence>MVLRGRPAERVRRSAVRVLVVISLVVGSSVVGATGAVAYAPIGRTVQITSVVDGTCIEAVEILGRSFVYSAGCTGGADQDWVFTCLGDEQIPSCDVGGGYQVLNIVHADTGLCLDRDYNATPGKEHDRLYLGPCLGVTVDHTWAFKPMPEFGGFILGGFPCVTRTGIGARLRLSECWHAPTADSVWRTYHPV</sequence>
<dbReference type="Gene3D" id="2.80.10.50">
    <property type="match status" value="1"/>
</dbReference>
<dbReference type="InterPro" id="IPR035992">
    <property type="entry name" value="Ricin_B-like_lectins"/>
</dbReference>
<protein>
    <submittedName>
        <fullName evidence="1">Uncharacterized protein</fullName>
    </submittedName>
</protein>
<dbReference type="SUPFAM" id="SSF50370">
    <property type="entry name" value="Ricin B-like lectins"/>
    <property type="match status" value="1"/>
</dbReference>
<dbReference type="AlphaFoldDB" id="A0A3N1D189"/>
<accession>A0A3N1D189</accession>
<evidence type="ECO:0000313" key="1">
    <source>
        <dbReference type="EMBL" id="ROO87284.1"/>
    </source>
</evidence>
<proteinExistence type="predicted"/>
<dbReference type="PROSITE" id="PS50231">
    <property type="entry name" value="RICIN_B_LECTIN"/>
    <property type="match status" value="1"/>
</dbReference>
<dbReference type="Proteomes" id="UP000272400">
    <property type="component" value="Unassembled WGS sequence"/>
</dbReference>
<organism evidence="1 2">
    <name type="scientific">Actinocorallia herbida</name>
    <dbReference type="NCBI Taxonomy" id="58109"/>
    <lineage>
        <taxon>Bacteria</taxon>
        <taxon>Bacillati</taxon>
        <taxon>Actinomycetota</taxon>
        <taxon>Actinomycetes</taxon>
        <taxon>Streptosporangiales</taxon>
        <taxon>Thermomonosporaceae</taxon>
        <taxon>Actinocorallia</taxon>
    </lineage>
</organism>
<keyword evidence="2" id="KW-1185">Reference proteome</keyword>